<organism evidence="1 2">
    <name type="scientific">Araneus ventricosus</name>
    <name type="common">Orbweaver spider</name>
    <name type="synonym">Epeira ventricosa</name>
    <dbReference type="NCBI Taxonomy" id="182803"/>
    <lineage>
        <taxon>Eukaryota</taxon>
        <taxon>Metazoa</taxon>
        <taxon>Ecdysozoa</taxon>
        <taxon>Arthropoda</taxon>
        <taxon>Chelicerata</taxon>
        <taxon>Arachnida</taxon>
        <taxon>Araneae</taxon>
        <taxon>Araneomorphae</taxon>
        <taxon>Entelegynae</taxon>
        <taxon>Araneoidea</taxon>
        <taxon>Araneidae</taxon>
        <taxon>Araneus</taxon>
    </lineage>
</organism>
<evidence type="ECO:0000313" key="2">
    <source>
        <dbReference type="Proteomes" id="UP000499080"/>
    </source>
</evidence>
<sequence>MTRYIHSPSLKSASWLACSLDGRPAAALYKMVAIQEESCVLEYASVLRLRAFSVHSYANTEKPHLVICSTYQKLGEYLFMYLHPSLCVGRILVNKQSFETK</sequence>
<dbReference type="EMBL" id="BGPR01002502">
    <property type="protein sequence ID" value="GBM74518.1"/>
    <property type="molecule type" value="Genomic_DNA"/>
</dbReference>
<comment type="caution">
    <text evidence="1">The sequence shown here is derived from an EMBL/GenBank/DDBJ whole genome shotgun (WGS) entry which is preliminary data.</text>
</comment>
<dbReference type="AlphaFoldDB" id="A0A4Y2IA03"/>
<dbReference type="Proteomes" id="UP000499080">
    <property type="component" value="Unassembled WGS sequence"/>
</dbReference>
<reference evidence="1 2" key="1">
    <citation type="journal article" date="2019" name="Sci. Rep.">
        <title>Orb-weaving spider Araneus ventricosus genome elucidates the spidroin gene catalogue.</title>
        <authorList>
            <person name="Kono N."/>
            <person name="Nakamura H."/>
            <person name="Ohtoshi R."/>
            <person name="Moran D.A.P."/>
            <person name="Shinohara A."/>
            <person name="Yoshida Y."/>
            <person name="Fujiwara M."/>
            <person name="Mori M."/>
            <person name="Tomita M."/>
            <person name="Arakawa K."/>
        </authorList>
    </citation>
    <scope>NUCLEOTIDE SEQUENCE [LARGE SCALE GENOMIC DNA]</scope>
</reference>
<protein>
    <submittedName>
        <fullName evidence="1">Uncharacterized protein</fullName>
    </submittedName>
</protein>
<evidence type="ECO:0000313" key="1">
    <source>
        <dbReference type="EMBL" id="GBM74518.1"/>
    </source>
</evidence>
<proteinExistence type="predicted"/>
<name>A0A4Y2IA03_ARAVE</name>
<accession>A0A4Y2IA03</accession>
<gene>
    <name evidence="1" type="ORF">AVEN_58392_1</name>
</gene>
<keyword evidence="2" id="KW-1185">Reference proteome</keyword>